<dbReference type="NCBIfam" id="TIGR01551">
    <property type="entry name" value="major_capsid_P2"/>
    <property type="match status" value="1"/>
</dbReference>
<accession>A0A2Z4RV84</accession>
<proteinExistence type="predicted"/>
<feature type="compositionally biased region" description="Polar residues" evidence="1">
    <location>
        <begin position="76"/>
        <end position="86"/>
    </location>
</feature>
<dbReference type="EMBL" id="CP029693">
    <property type="protein sequence ID" value="AWY43754.1"/>
    <property type="molecule type" value="Genomic_DNA"/>
</dbReference>
<evidence type="ECO:0000313" key="3">
    <source>
        <dbReference type="Proteomes" id="UP000250299"/>
    </source>
</evidence>
<protein>
    <submittedName>
        <fullName evidence="2">Phage major capsid protein, P2 family</fullName>
    </submittedName>
</protein>
<dbReference type="Proteomes" id="UP000250299">
    <property type="component" value="Chromosome"/>
</dbReference>
<name>A0A2Z4RV84_PSEPU</name>
<evidence type="ECO:0000256" key="1">
    <source>
        <dbReference type="SAM" id="MobiDB-lite"/>
    </source>
</evidence>
<reference evidence="2 3" key="1">
    <citation type="submission" date="2018-05" db="EMBL/GenBank/DDBJ databases">
        <title>Whole genome sequence of Pseudomonas putida JBC17.</title>
        <authorList>
            <person name="Lee Y.H."/>
            <person name="David K."/>
        </authorList>
    </citation>
    <scope>NUCLEOTIDE SEQUENCE [LARGE SCALE GENOMIC DNA]</scope>
    <source>
        <strain evidence="2 3">JBC17</strain>
    </source>
</reference>
<gene>
    <name evidence="2" type="ORF">DKY63_29075</name>
</gene>
<sequence>MRKETRIAFNGYLSQQAKINGVDSVEVKFTVAPTPQQKLETAIQESSTFLKKINIIPVDEADGEAILLGVNGPTAGRTNTSGNTPRQPRDVSGMSKDTYSCKKTNFDTAFPYVKLDTWAKFPDFQPKLSASIAERQGLDRIMIGFNGISVAADTNLSTNPLLQDVNIGWLQKIRVAAPERVLDEGATPGKVTVGATGDYKTLDGLVFDAIQMLDPWHRKRPDLVVIVDRALLHEKQLKAVEKGAASNQEENAADEVVSKGRLGGLPIEDAPFFIEGGVLITTLNNLSIYYLASARRRHLKDEPEYDRVADYQSSNEAYVIEDLGLVALVENIERV</sequence>
<dbReference type="InterPro" id="IPR006441">
    <property type="entry name" value="Phage_P2_GpN"/>
</dbReference>
<dbReference type="AlphaFoldDB" id="A0A2Z4RV84"/>
<organism evidence="2 3">
    <name type="scientific">Pseudomonas putida</name>
    <name type="common">Arthrobacter siderocapsulatus</name>
    <dbReference type="NCBI Taxonomy" id="303"/>
    <lineage>
        <taxon>Bacteria</taxon>
        <taxon>Pseudomonadati</taxon>
        <taxon>Pseudomonadota</taxon>
        <taxon>Gammaproteobacteria</taxon>
        <taxon>Pseudomonadales</taxon>
        <taxon>Pseudomonadaceae</taxon>
        <taxon>Pseudomonas</taxon>
    </lineage>
</organism>
<feature type="region of interest" description="Disordered" evidence="1">
    <location>
        <begin position="73"/>
        <end position="96"/>
    </location>
</feature>
<evidence type="ECO:0000313" key="2">
    <source>
        <dbReference type="EMBL" id="AWY43754.1"/>
    </source>
</evidence>
<dbReference type="OrthoDB" id="5464529at2"/>
<dbReference type="RefSeq" id="WP_110967280.1">
    <property type="nucleotide sequence ID" value="NZ_CP029693.1"/>
</dbReference>
<dbReference type="Pfam" id="PF05125">
    <property type="entry name" value="Phage_cap_P2"/>
    <property type="match status" value="1"/>
</dbReference>